<evidence type="ECO:0000313" key="4">
    <source>
        <dbReference type="Proteomes" id="UP000298138"/>
    </source>
</evidence>
<dbReference type="PANTHER" id="PTHR23088">
    <property type="entry name" value="NITRILASE-RELATED"/>
    <property type="match status" value="1"/>
</dbReference>
<dbReference type="AlphaFoldDB" id="A0A4V6RHH3"/>
<keyword evidence="1" id="KW-0378">Hydrolase</keyword>
<feature type="domain" description="CN hydrolase" evidence="2">
    <location>
        <begin position="8"/>
        <end position="277"/>
    </location>
</feature>
<dbReference type="GO" id="GO:0006107">
    <property type="term" value="P:oxaloacetate metabolic process"/>
    <property type="evidence" value="ECO:0007669"/>
    <property type="project" value="TreeGrafter"/>
</dbReference>
<dbReference type="InterPro" id="IPR045254">
    <property type="entry name" value="Nit1/2_C-N_Hydrolase"/>
</dbReference>
<evidence type="ECO:0000256" key="1">
    <source>
        <dbReference type="ARBA" id="ARBA00022801"/>
    </source>
</evidence>
<dbReference type="InterPro" id="IPR036526">
    <property type="entry name" value="C-N_Hydrolase_sf"/>
</dbReference>
<dbReference type="Pfam" id="PF00795">
    <property type="entry name" value="CN_hydrolase"/>
    <property type="match status" value="1"/>
</dbReference>
<dbReference type="GO" id="GO:0006541">
    <property type="term" value="P:glutamine metabolic process"/>
    <property type="evidence" value="ECO:0007669"/>
    <property type="project" value="TreeGrafter"/>
</dbReference>
<dbReference type="GO" id="GO:0050152">
    <property type="term" value="F:omega-amidase activity"/>
    <property type="evidence" value="ECO:0007669"/>
    <property type="project" value="TreeGrafter"/>
</dbReference>
<dbReference type="InParanoid" id="A0A4V6RHH3"/>
<evidence type="ECO:0000313" key="3">
    <source>
        <dbReference type="EMBL" id="TGZ83435.1"/>
    </source>
</evidence>
<dbReference type="FunCoup" id="A0A4V6RHH3">
    <property type="interactions" value="672"/>
</dbReference>
<accession>A0A4V6RHH3</accession>
<dbReference type="InterPro" id="IPR003010">
    <property type="entry name" value="C-N_Hydrolase"/>
</dbReference>
<organism evidence="3 4">
    <name type="scientific">Ascodesmis nigricans</name>
    <dbReference type="NCBI Taxonomy" id="341454"/>
    <lineage>
        <taxon>Eukaryota</taxon>
        <taxon>Fungi</taxon>
        <taxon>Dikarya</taxon>
        <taxon>Ascomycota</taxon>
        <taxon>Pezizomycotina</taxon>
        <taxon>Pezizomycetes</taxon>
        <taxon>Pezizales</taxon>
        <taxon>Ascodesmidaceae</taxon>
        <taxon>Ascodesmis</taxon>
    </lineage>
</organism>
<dbReference type="PANTHER" id="PTHR23088:SF30">
    <property type="entry name" value="OMEGA-AMIDASE NIT2"/>
    <property type="match status" value="1"/>
</dbReference>
<dbReference type="GO" id="GO:0005739">
    <property type="term" value="C:mitochondrion"/>
    <property type="evidence" value="ECO:0007669"/>
    <property type="project" value="TreeGrafter"/>
</dbReference>
<dbReference type="GO" id="GO:0006528">
    <property type="term" value="P:asparagine metabolic process"/>
    <property type="evidence" value="ECO:0007669"/>
    <property type="project" value="TreeGrafter"/>
</dbReference>
<dbReference type="CDD" id="cd07572">
    <property type="entry name" value="nit"/>
    <property type="match status" value="1"/>
</dbReference>
<sequence>MSILNRPQKLGLIQFATGADKSTNLSRASDFVRQAASSGASIVVLPECFNSPYGTQHFSSYAEPIPSPGSTSTSTTVSADLSPSFIAMSNLAKDLKIHLIAGSIPESTSDNKIYNTAMIFNPLGELITTHRKIHLFDIDIPGGITFKESDVLSAGNTPTVFSVPEVGNIGVGICYDVRFPELAMMAARGKEQDGKDGVFMMVYPGAFNTTTGPMHWELLARARAVDNQIYVAMCSPARGEEGKGYPAYGHTMVVGPKGEVMKELQTEEGVLVVEVVPEKLQEVRRNIPVTTQRRFDVYADVSKAKP</sequence>
<dbReference type="SUPFAM" id="SSF56317">
    <property type="entry name" value="Carbon-nitrogen hydrolase"/>
    <property type="match status" value="1"/>
</dbReference>
<keyword evidence="4" id="KW-1185">Reference proteome</keyword>
<protein>
    <submittedName>
        <fullName evidence="3">Nitrilase, variant 1</fullName>
    </submittedName>
</protein>
<dbReference type="Proteomes" id="UP000298138">
    <property type="component" value="Unassembled WGS sequence"/>
</dbReference>
<name>A0A4V6RHH3_9PEZI</name>
<evidence type="ECO:0000259" key="2">
    <source>
        <dbReference type="PROSITE" id="PS50263"/>
    </source>
</evidence>
<gene>
    <name evidence="3" type="ORF">EX30DRAFT_339611</name>
</gene>
<dbReference type="PROSITE" id="PS50263">
    <property type="entry name" value="CN_HYDROLASE"/>
    <property type="match status" value="1"/>
</dbReference>
<dbReference type="OrthoDB" id="10250282at2759"/>
<proteinExistence type="predicted"/>
<reference evidence="3 4" key="1">
    <citation type="submission" date="2019-04" db="EMBL/GenBank/DDBJ databases">
        <title>Comparative genomics and transcriptomics to analyze fruiting body development in filamentous ascomycetes.</title>
        <authorList>
            <consortium name="DOE Joint Genome Institute"/>
            <person name="Lutkenhaus R."/>
            <person name="Traeger S."/>
            <person name="Breuer J."/>
            <person name="Kuo A."/>
            <person name="Lipzen A."/>
            <person name="Pangilinan J."/>
            <person name="Dilworth D."/>
            <person name="Sandor L."/>
            <person name="Poggeler S."/>
            <person name="Barry K."/>
            <person name="Grigoriev I.V."/>
            <person name="Nowrousian M."/>
        </authorList>
    </citation>
    <scope>NUCLEOTIDE SEQUENCE [LARGE SCALE GENOMIC DNA]</scope>
    <source>
        <strain evidence="3 4">CBS 389.68</strain>
    </source>
</reference>
<dbReference type="Gene3D" id="3.60.110.10">
    <property type="entry name" value="Carbon-nitrogen hydrolase"/>
    <property type="match status" value="1"/>
</dbReference>
<dbReference type="EMBL" id="ML220114">
    <property type="protein sequence ID" value="TGZ83435.1"/>
    <property type="molecule type" value="Genomic_DNA"/>
</dbReference>
<dbReference type="STRING" id="341454.A0A4V6RHH3"/>